<dbReference type="PROSITE" id="PS50943">
    <property type="entry name" value="HTH_CROC1"/>
    <property type="match status" value="1"/>
</dbReference>
<dbReference type="SMART" id="SM00320">
    <property type="entry name" value="WD40"/>
    <property type="match status" value="14"/>
</dbReference>
<name>A0A402B584_9CHLR</name>
<dbReference type="InterPro" id="IPR001680">
    <property type="entry name" value="WD40_rpt"/>
</dbReference>
<dbReference type="InterPro" id="IPR001646">
    <property type="entry name" value="5peptide_repeat"/>
</dbReference>
<dbReference type="GO" id="GO:0043531">
    <property type="term" value="F:ADP binding"/>
    <property type="evidence" value="ECO:0007669"/>
    <property type="project" value="InterPro"/>
</dbReference>
<dbReference type="Pfam" id="PF23414">
    <property type="entry name" value="Beta-prop_EML_2"/>
    <property type="match status" value="1"/>
</dbReference>
<dbReference type="InterPro" id="IPR015943">
    <property type="entry name" value="WD40/YVTN_repeat-like_dom_sf"/>
</dbReference>
<proteinExistence type="predicted"/>
<protein>
    <recommendedName>
        <fullName evidence="4">HTH cro/C1-type domain-containing protein</fullName>
    </recommendedName>
</protein>
<feature type="repeat" description="WD" evidence="3">
    <location>
        <begin position="794"/>
        <end position="835"/>
    </location>
</feature>
<reference evidence="6" key="1">
    <citation type="submission" date="2018-12" db="EMBL/GenBank/DDBJ databases">
        <title>Tengunoibacter tsumagoiensis gen. nov., sp. nov., Dictyobacter kobayashii sp. nov., D. alpinus sp. nov., and D. joshuensis sp. nov. and description of Dictyobacteraceae fam. nov. within the order Ktedonobacterales isolated from Tengu-no-mugimeshi.</title>
        <authorList>
            <person name="Wang C.M."/>
            <person name="Zheng Y."/>
            <person name="Sakai Y."/>
            <person name="Toyoda A."/>
            <person name="Minakuchi Y."/>
            <person name="Abe K."/>
            <person name="Yokota A."/>
            <person name="Yabe S."/>
        </authorList>
    </citation>
    <scope>NUCLEOTIDE SEQUENCE [LARGE SCALE GENOMIC DNA]</scope>
    <source>
        <strain evidence="6">Uno16</strain>
    </source>
</reference>
<dbReference type="PRINTS" id="PR00320">
    <property type="entry name" value="GPROTEINBRPT"/>
</dbReference>
<feature type="repeat" description="WD" evidence="3">
    <location>
        <begin position="546"/>
        <end position="587"/>
    </location>
</feature>
<dbReference type="SUPFAM" id="SSF141571">
    <property type="entry name" value="Pentapeptide repeat-like"/>
    <property type="match status" value="1"/>
</dbReference>
<evidence type="ECO:0000313" key="5">
    <source>
        <dbReference type="EMBL" id="GCE26507.1"/>
    </source>
</evidence>
<dbReference type="InterPro" id="IPR055442">
    <property type="entry name" value="Beta-prop_EML-like_2nd"/>
</dbReference>
<keyword evidence="6" id="KW-1185">Reference proteome</keyword>
<evidence type="ECO:0000256" key="2">
    <source>
        <dbReference type="ARBA" id="ARBA00022737"/>
    </source>
</evidence>
<evidence type="ECO:0000259" key="4">
    <source>
        <dbReference type="PROSITE" id="PS50943"/>
    </source>
</evidence>
<dbReference type="SMART" id="SM00530">
    <property type="entry name" value="HTH_XRE"/>
    <property type="match status" value="1"/>
</dbReference>
<dbReference type="PRINTS" id="PR00364">
    <property type="entry name" value="DISEASERSIST"/>
</dbReference>
<dbReference type="Pfam" id="PF01381">
    <property type="entry name" value="HTH_3"/>
    <property type="match status" value="1"/>
</dbReference>
<dbReference type="FunFam" id="2.130.10.10:FF:000228">
    <property type="entry name" value="COMPASS-like H3K4 histone methylase component WDR5A"/>
    <property type="match status" value="1"/>
</dbReference>
<dbReference type="InterPro" id="IPR010982">
    <property type="entry name" value="Lambda_DNA-bd_dom_sf"/>
</dbReference>
<feature type="domain" description="HTH cro/C1-type" evidence="4">
    <location>
        <begin position="9"/>
        <end position="64"/>
    </location>
</feature>
<feature type="repeat" description="WD" evidence="3">
    <location>
        <begin position="966"/>
        <end position="1007"/>
    </location>
</feature>
<dbReference type="Pfam" id="PF25173">
    <property type="entry name" value="Beta-prop_WDR3_1st"/>
    <property type="match status" value="1"/>
</dbReference>
<dbReference type="OrthoDB" id="135360at2"/>
<dbReference type="Gene3D" id="3.40.50.300">
    <property type="entry name" value="P-loop containing nucleotide triphosphate hydrolases"/>
    <property type="match status" value="1"/>
</dbReference>
<dbReference type="InterPro" id="IPR036322">
    <property type="entry name" value="WD40_repeat_dom_sf"/>
</dbReference>
<dbReference type="InterPro" id="IPR001387">
    <property type="entry name" value="Cro/C1-type_HTH"/>
</dbReference>
<dbReference type="SUPFAM" id="SSF50998">
    <property type="entry name" value="Quinoprotein alcohol dehydrogenase-like"/>
    <property type="match status" value="2"/>
</dbReference>
<gene>
    <name evidence="5" type="ORF">KDA_19910</name>
</gene>
<feature type="repeat" description="WD" evidence="3">
    <location>
        <begin position="1008"/>
        <end position="1049"/>
    </location>
</feature>
<dbReference type="PANTHER" id="PTHR19848:SF8">
    <property type="entry name" value="F-BOX AND WD REPEAT DOMAIN CONTAINING 7"/>
    <property type="match status" value="1"/>
</dbReference>
<dbReference type="SUPFAM" id="SSF50978">
    <property type="entry name" value="WD40 repeat-like"/>
    <property type="match status" value="1"/>
</dbReference>
<dbReference type="PROSITE" id="PS50294">
    <property type="entry name" value="WD_REPEATS_REGION"/>
    <property type="match status" value="14"/>
</dbReference>
<dbReference type="SUPFAM" id="SSF52540">
    <property type="entry name" value="P-loop containing nucleoside triphosphate hydrolases"/>
    <property type="match status" value="1"/>
</dbReference>
<dbReference type="Gene3D" id="2.130.10.10">
    <property type="entry name" value="YVTN repeat-like/Quinoprotein amine dehydrogenase"/>
    <property type="match status" value="7"/>
</dbReference>
<dbReference type="GO" id="GO:0003677">
    <property type="term" value="F:DNA binding"/>
    <property type="evidence" value="ECO:0007669"/>
    <property type="project" value="InterPro"/>
</dbReference>
<evidence type="ECO:0000256" key="1">
    <source>
        <dbReference type="ARBA" id="ARBA00022574"/>
    </source>
</evidence>
<keyword evidence="1 3" id="KW-0853">WD repeat</keyword>
<dbReference type="InterPro" id="IPR019775">
    <property type="entry name" value="WD40_repeat_CS"/>
</dbReference>
<feature type="repeat" description="WD" evidence="3">
    <location>
        <begin position="924"/>
        <end position="965"/>
    </location>
</feature>
<dbReference type="Pfam" id="PF20703">
    <property type="entry name" value="nSTAND1"/>
    <property type="match status" value="1"/>
</dbReference>
<evidence type="ECO:0000313" key="6">
    <source>
        <dbReference type="Proteomes" id="UP000287171"/>
    </source>
</evidence>
<dbReference type="EMBL" id="BIFT01000001">
    <property type="protein sequence ID" value="GCE26507.1"/>
    <property type="molecule type" value="Genomic_DNA"/>
</dbReference>
<dbReference type="InterPro" id="IPR049052">
    <property type="entry name" value="nSTAND1"/>
</dbReference>
<dbReference type="Pfam" id="PF00805">
    <property type="entry name" value="Pentapeptide"/>
    <property type="match status" value="1"/>
</dbReference>
<feature type="repeat" description="WD" evidence="3">
    <location>
        <begin position="1050"/>
        <end position="1091"/>
    </location>
</feature>
<evidence type="ECO:0000256" key="3">
    <source>
        <dbReference type="PROSITE-ProRule" id="PRU00221"/>
    </source>
</evidence>
<keyword evidence="2" id="KW-0677">Repeat</keyword>
<dbReference type="Proteomes" id="UP000287171">
    <property type="component" value="Unassembled WGS sequence"/>
</dbReference>
<dbReference type="PROSITE" id="PS00678">
    <property type="entry name" value="WD_REPEATS_1"/>
    <property type="match status" value="12"/>
</dbReference>
<accession>A0A402B584</accession>
<dbReference type="SUPFAM" id="SSF47413">
    <property type="entry name" value="lambda repressor-like DNA-binding domains"/>
    <property type="match status" value="1"/>
</dbReference>
<dbReference type="RefSeq" id="WP_126626952.1">
    <property type="nucleotide sequence ID" value="NZ_BIFT01000001.1"/>
</dbReference>
<feature type="repeat" description="WD" evidence="3">
    <location>
        <begin position="670"/>
        <end position="711"/>
    </location>
</feature>
<feature type="repeat" description="WD" evidence="3">
    <location>
        <begin position="1092"/>
        <end position="1133"/>
    </location>
</feature>
<feature type="repeat" description="WD" evidence="3">
    <location>
        <begin position="753"/>
        <end position="793"/>
    </location>
</feature>
<feature type="repeat" description="WD" evidence="3">
    <location>
        <begin position="711"/>
        <end position="746"/>
    </location>
</feature>
<comment type="caution">
    <text evidence="5">The sequence shown here is derived from an EMBL/GenBank/DDBJ whole genome shotgun (WGS) entry which is preliminary data.</text>
</comment>
<dbReference type="PROSITE" id="PS50082">
    <property type="entry name" value="WD_REPEATS_2"/>
    <property type="match status" value="14"/>
</dbReference>
<dbReference type="Gene3D" id="1.10.260.40">
    <property type="entry name" value="lambda repressor-like DNA-binding domains"/>
    <property type="match status" value="1"/>
</dbReference>
<dbReference type="InterPro" id="IPR020472">
    <property type="entry name" value="WD40_PAC1"/>
</dbReference>
<dbReference type="InterPro" id="IPR011047">
    <property type="entry name" value="Quinoprotein_ADH-like_sf"/>
</dbReference>
<dbReference type="AlphaFoldDB" id="A0A402B584"/>
<sequence length="1168" mass="130054">MEKQFHELLEELRIKQHISKKMLAERARVTPGYISLLSRGERSGPSKETVEALANALGLNGETRVHFFSTAGYTQSSTLSLQPEESNTRLDWSTAPDASIFLGRKDELAQLEEFITQRQCKIINILGLGGIGKTSLAAMLGEEIQSKFQYAFWRSLRDGQPLRKILEECIHFLSDDEHLNIPLDDETAQPFLINRLLELLSSKPCLIVFDNFETVMQSGERAGEYKKEHEGYGILLRSLGEAYHRSCIILTSREKPKEIVLMEGETTPVKSLLLGGLQLDEIQQLLTNRELSGSKKVWEALLHFYGGNPLALKLIAEPIQQMFDGDIEQFLQTGAGIFGDIQSILHEQFERLTNLERSIMYWLAIERESVSFNELQKKLDQIPGYSRMLGAISSLQRRSLIEAEGVARVTLQPVIMGYVTDRFVEKICNELKTGDFTVFCGHALLLAQAKDYIREAQKSLILAPILSWLLAQFSYKGSEEFLKELLKKLPHTRNYAVGNTINLLIQLDSNLRAADFSHLMVREAFLQGINLPQVNFSQADLTDSVFTDSIGSILSITISPDAKYMAAGTDNGDIRLWDFESSQPLHNFTNHTDWVHTIEFSPDGKQLVSGSEDETVRIWDVETGNELKKLDHESAVYSVAFSPDGKQLASGSDSGILWIWDLTADTVKQFEGHKEWIRSVAFSPDGTLLASGSADCTVRLWNVASGQSAVLEGHDGWVYAVAFSPDGTLLASGSADNTVRVWDIKTKVCRHVLREHTNWIRTVAFSKEGIIASGCTDQKIILWNAETGQRIRTLEGLTGRVWSIAFSPNGRTLVSGTDDQTIRLWEVATGKSVKTLQGHTAWIRSISFSPNGKWLAGGGADQAVHIWDMDKTTTDTPSINLQGHKHWIWSVAFSPDSRLLASSSDDVTVRIWDIQKNDQQPKVWREHSSWVGAVAFSPDGLLLASGSQDQSIRLWDVPTGKTIRKFEAHTHWVGSVAFSPDGTWLASGSDDTDIRIWDIATDSCIHRLTGHHNGVSAVVFSPDGALLASASQDQTVKIWNVRTGEELHTFTDHKDKVFSVAFSPDGKMLASAGADLTIRLWNVADGRCVRVLTGHNHWIYAVAFHPDGKILASSDHEGIIHLWDIERGARIRALRNERPYEDMNITGATGLTSAQRAALKSLGAVDNQ</sequence>
<feature type="repeat" description="WD" evidence="3">
    <location>
        <begin position="629"/>
        <end position="670"/>
    </location>
</feature>
<dbReference type="CDD" id="cd00200">
    <property type="entry name" value="WD40"/>
    <property type="match status" value="2"/>
</dbReference>
<feature type="repeat" description="WD" evidence="3">
    <location>
        <begin position="588"/>
        <end position="629"/>
    </location>
</feature>
<dbReference type="PANTHER" id="PTHR19848">
    <property type="entry name" value="WD40 REPEAT PROTEIN"/>
    <property type="match status" value="1"/>
</dbReference>
<feature type="repeat" description="WD" evidence="3">
    <location>
        <begin position="881"/>
        <end position="922"/>
    </location>
</feature>
<dbReference type="Pfam" id="PF00400">
    <property type="entry name" value="WD40"/>
    <property type="match status" value="6"/>
</dbReference>
<feature type="repeat" description="WD" evidence="3">
    <location>
        <begin position="836"/>
        <end position="877"/>
    </location>
</feature>
<dbReference type="InterPro" id="IPR027417">
    <property type="entry name" value="P-loop_NTPase"/>
</dbReference>
<organism evidence="5 6">
    <name type="scientific">Dictyobacter alpinus</name>
    <dbReference type="NCBI Taxonomy" id="2014873"/>
    <lineage>
        <taxon>Bacteria</taxon>
        <taxon>Bacillati</taxon>
        <taxon>Chloroflexota</taxon>
        <taxon>Ktedonobacteria</taxon>
        <taxon>Ktedonobacterales</taxon>
        <taxon>Dictyobacteraceae</taxon>
        <taxon>Dictyobacter</taxon>
    </lineage>
</organism>
<dbReference type="CDD" id="cd00093">
    <property type="entry name" value="HTH_XRE"/>
    <property type="match status" value="1"/>
</dbReference>